<dbReference type="Proteomes" id="UP001165160">
    <property type="component" value="Unassembled WGS sequence"/>
</dbReference>
<evidence type="ECO:0000256" key="1">
    <source>
        <dbReference type="SAM" id="MobiDB-lite"/>
    </source>
</evidence>
<name>A0A9W6ZC16_9STRA</name>
<feature type="compositionally biased region" description="Basic and acidic residues" evidence="1">
    <location>
        <begin position="24"/>
        <end position="33"/>
    </location>
</feature>
<proteinExistence type="predicted"/>
<dbReference type="EMBL" id="BRXX01000584">
    <property type="protein sequence ID" value="GMH48547.1"/>
    <property type="molecule type" value="Genomic_DNA"/>
</dbReference>
<feature type="compositionally biased region" description="Polar residues" evidence="1">
    <location>
        <begin position="101"/>
        <end position="115"/>
    </location>
</feature>
<organism evidence="2 3">
    <name type="scientific">Triparma verrucosa</name>
    <dbReference type="NCBI Taxonomy" id="1606542"/>
    <lineage>
        <taxon>Eukaryota</taxon>
        <taxon>Sar</taxon>
        <taxon>Stramenopiles</taxon>
        <taxon>Ochrophyta</taxon>
        <taxon>Bolidophyceae</taxon>
        <taxon>Parmales</taxon>
        <taxon>Triparmaceae</taxon>
        <taxon>Triparma</taxon>
    </lineage>
</organism>
<feature type="region of interest" description="Disordered" evidence="1">
    <location>
        <begin position="97"/>
        <end position="132"/>
    </location>
</feature>
<feature type="region of interest" description="Disordered" evidence="1">
    <location>
        <begin position="1"/>
        <end position="34"/>
    </location>
</feature>
<evidence type="ECO:0000313" key="3">
    <source>
        <dbReference type="Proteomes" id="UP001165160"/>
    </source>
</evidence>
<sequence length="132" mass="14694">MPPKKSYKSSDIRQGVTNKVQTRRGQEVDHRAELQTITRAMNKVGVGSQQRKEVAKLVNSKSNLRAVSSTENRRTGAAVKNGDPGIRAVRKQIQGIDSMRRANSSNLSSKTSKVLSTARADLKRQEKKYTKK</sequence>
<feature type="compositionally biased region" description="Basic and acidic residues" evidence="1">
    <location>
        <begin position="120"/>
        <end position="132"/>
    </location>
</feature>
<evidence type="ECO:0000313" key="2">
    <source>
        <dbReference type="EMBL" id="GMH48547.1"/>
    </source>
</evidence>
<gene>
    <name evidence="2" type="ORF">TrVE_jg5746</name>
</gene>
<reference evidence="3" key="1">
    <citation type="journal article" date="2023" name="Commun. Biol.">
        <title>Genome analysis of Parmales, the sister group of diatoms, reveals the evolutionary specialization of diatoms from phago-mixotrophs to photoautotrophs.</title>
        <authorList>
            <person name="Ban H."/>
            <person name="Sato S."/>
            <person name="Yoshikawa S."/>
            <person name="Yamada K."/>
            <person name="Nakamura Y."/>
            <person name="Ichinomiya M."/>
            <person name="Sato N."/>
            <person name="Blanc-Mathieu R."/>
            <person name="Endo H."/>
            <person name="Kuwata A."/>
            <person name="Ogata H."/>
        </authorList>
    </citation>
    <scope>NUCLEOTIDE SEQUENCE [LARGE SCALE GENOMIC DNA]</scope>
    <source>
        <strain evidence="3">NIES 3699</strain>
    </source>
</reference>
<keyword evidence="3" id="KW-1185">Reference proteome</keyword>
<comment type="caution">
    <text evidence="2">The sequence shown here is derived from an EMBL/GenBank/DDBJ whole genome shotgun (WGS) entry which is preliminary data.</text>
</comment>
<dbReference type="AlphaFoldDB" id="A0A9W6ZC16"/>
<accession>A0A9W6ZC16</accession>
<protein>
    <submittedName>
        <fullName evidence="2">Uncharacterized protein</fullName>
    </submittedName>
</protein>